<accession>A0ABM7FHU8</accession>
<proteinExistence type="predicted"/>
<dbReference type="Proteomes" id="UP001321542">
    <property type="component" value="Chromosome"/>
</dbReference>
<evidence type="ECO:0000313" key="1">
    <source>
        <dbReference type="EMBL" id="BBC35936.1"/>
    </source>
</evidence>
<evidence type="ECO:0000313" key="2">
    <source>
        <dbReference type="Proteomes" id="UP001321542"/>
    </source>
</evidence>
<gene>
    <name evidence="1" type="ORF">SGFS_072300</name>
</gene>
<sequence>MFDGGSSLFALATVVGVAPASASASGCHSSACVRVEGSKLHVDWIKAYSGDERFHGKFKIYAEKAHYVKWSPLATYYNTGTRQTFYKVNIDKNWPDGTDVCVQAFVEGTASNGTACVTVHD</sequence>
<protein>
    <recommendedName>
        <fullName evidence="3">Secreted protein</fullName>
    </recommendedName>
</protein>
<organism evidence="1 2">
    <name type="scientific">Streptomyces graminofaciens</name>
    <dbReference type="NCBI Taxonomy" id="68212"/>
    <lineage>
        <taxon>Bacteria</taxon>
        <taxon>Bacillati</taxon>
        <taxon>Actinomycetota</taxon>
        <taxon>Actinomycetes</taxon>
        <taxon>Kitasatosporales</taxon>
        <taxon>Streptomycetaceae</taxon>
        <taxon>Streptomyces</taxon>
    </lineage>
</organism>
<dbReference type="EMBL" id="AP018448">
    <property type="protein sequence ID" value="BBC35936.1"/>
    <property type="molecule type" value="Genomic_DNA"/>
</dbReference>
<reference evidence="1 2" key="1">
    <citation type="journal article" date="2010" name="ChemBioChem">
        <title>Cloning and characterization of the biosynthetic gene cluster of 16-membered macrolide antibiotic FD-891: involvement of a dual functional cytochrome P450 monooxygenase catalyzing epoxidation and hydroxylation.</title>
        <authorList>
            <person name="Kudo F."/>
            <person name="Motegi A."/>
            <person name="Mizoue K."/>
            <person name="Eguchi T."/>
        </authorList>
    </citation>
    <scope>NUCLEOTIDE SEQUENCE [LARGE SCALE GENOMIC DNA]</scope>
    <source>
        <strain evidence="1 2">A-8890</strain>
    </source>
</reference>
<keyword evidence="2" id="KW-1185">Reference proteome</keyword>
<name>A0ABM7FHU8_9ACTN</name>
<reference evidence="1 2" key="2">
    <citation type="journal article" date="2023" name="ChemBioChem">
        <title>Acyltransferase Domain Exchange between Two Independent Type I Polyketide Synthases in the Same Producer Strain of Macrolide Antibiotics.</title>
        <authorList>
            <person name="Kudo F."/>
            <person name="Kishikawa K."/>
            <person name="Tsuboi K."/>
            <person name="Kido T."/>
            <person name="Usui T."/>
            <person name="Hashimoto J."/>
            <person name="Shin-Ya K."/>
            <person name="Miyanaga A."/>
            <person name="Eguchi T."/>
        </authorList>
    </citation>
    <scope>NUCLEOTIDE SEQUENCE [LARGE SCALE GENOMIC DNA]</scope>
    <source>
        <strain evidence="1 2">A-8890</strain>
    </source>
</reference>
<evidence type="ECO:0008006" key="3">
    <source>
        <dbReference type="Google" id="ProtNLM"/>
    </source>
</evidence>